<proteinExistence type="predicted"/>
<dbReference type="EMBL" id="LR134182">
    <property type="protein sequence ID" value="VEB41521.1"/>
    <property type="molecule type" value="Genomic_DNA"/>
</dbReference>
<reference evidence="1 2" key="1">
    <citation type="submission" date="2018-12" db="EMBL/GenBank/DDBJ databases">
        <authorList>
            <consortium name="Pathogen Informatics"/>
        </authorList>
    </citation>
    <scope>NUCLEOTIDE SEQUENCE [LARGE SCALE GENOMIC DNA]</scope>
    <source>
        <strain evidence="1 2">NCTC9695</strain>
    </source>
</reference>
<dbReference type="InterPro" id="IPR015422">
    <property type="entry name" value="PyrdxlP-dep_Trfase_small"/>
</dbReference>
<dbReference type="InterPro" id="IPR015424">
    <property type="entry name" value="PyrdxlP-dep_Trfase"/>
</dbReference>
<dbReference type="SUPFAM" id="SSF53383">
    <property type="entry name" value="PLP-dependent transferases"/>
    <property type="match status" value="1"/>
</dbReference>
<sequence>MPAICCNGCATPGSEKRIIEGGNPNYYFLNLELGFADNRAFIDYLDARGIPSDIKRYGCQALYRFSALEQYRRDCPNAEALLSGMTTLPVHPALGEEELDYMADVINGYQAP</sequence>
<name>A0A3S4HPG8_CHRVL</name>
<evidence type="ECO:0000313" key="1">
    <source>
        <dbReference type="EMBL" id="VEB41521.1"/>
    </source>
</evidence>
<protein>
    <submittedName>
        <fullName evidence="1">Predicted pyridoxal phosphate-dependent enzyme apparently involved in regulation of cell wall biogenesis</fullName>
    </submittedName>
</protein>
<dbReference type="Proteomes" id="UP000275777">
    <property type="component" value="Chromosome"/>
</dbReference>
<gene>
    <name evidence="1" type="ORF">NCTC9695_01954</name>
</gene>
<dbReference type="AlphaFoldDB" id="A0A3S4HPG8"/>
<dbReference type="InterPro" id="IPR000653">
    <property type="entry name" value="DegT/StrS_aminotransferase"/>
</dbReference>
<accession>A0A3S4HPG8</accession>
<organism evidence="1 2">
    <name type="scientific">Chromobacterium violaceum</name>
    <dbReference type="NCBI Taxonomy" id="536"/>
    <lineage>
        <taxon>Bacteria</taxon>
        <taxon>Pseudomonadati</taxon>
        <taxon>Pseudomonadota</taxon>
        <taxon>Betaproteobacteria</taxon>
        <taxon>Neisseriales</taxon>
        <taxon>Chromobacteriaceae</taxon>
        <taxon>Chromobacterium</taxon>
    </lineage>
</organism>
<dbReference type="Gene3D" id="3.90.1150.10">
    <property type="entry name" value="Aspartate Aminotransferase, domain 1"/>
    <property type="match status" value="1"/>
</dbReference>
<dbReference type="Pfam" id="PF01041">
    <property type="entry name" value="DegT_DnrJ_EryC1"/>
    <property type="match status" value="1"/>
</dbReference>
<evidence type="ECO:0000313" key="2">
    <source>
        <dbReference type="Proteomes" id="UP000275777"/>
    </source>
</evidence>